<reference evidence="2" key="2">
    <citation type="submission" date="2020-09" db="EMBL/GenBank/DDBJ databases">
        <authorList>
            <person name="Sun Q."/>
            <person name="Zhou Y."/>
        </authorList>
    </citation>
    <scope>NUCLEOTIDE SEQUENCE</scope>
    <source>
        <strain evidence="2">CGMCC 1.15725</strain>
    </source>
</reference>
<evidence type="ECO:0000313" key="2">
    <source>
        <dbReference type="EMBL" id="GGF26840.1"/>
    </source>
</evidence>
<dbReference type="Proteomes" id="UP000646365">
    <property type="component" value="Unassembled WGS sequence"/>
</dbReference>
<sequence length="450" mass="48175">MDIGSGSGRRAISAISIALAVAAAAGIAFFAAPRHAQALPSYARQTGQQCAACHNGFPELTPYGRLFKLNGYVFGGGSSDLPPIAVMNFDSFTHTQTGQPGGAAPHFGQNNNFATDQTSLFYGGAIASNLGAFAQVTYDGIGRAFSWDNTDIRYARTANIAGAETVLGLSLNNNPTVQDVWNTTPAWSFPFVSSKLAPTPLAATMIEGGFAQQVAGLTTYAYWDRLVYLEAGVYRTLSPGVQRAFGAFSSANNGINGVAPYWRAAVQRDWYRNSLEAGLFGMAASVKPQRLGGFGADHLTDVGIDAQYQFLTDRNSFSLQASAIFENQNLSASGNPTLGLASNTHNTLRSLHAKASYYYDQTYGVTLGAFRLDGSADPTLYPDSPSGKPNSTGIIGELDYIPFNHGGPSFWPWLNLKLGVQYIYYPQFDGQVGSAATKNNTLYAFVWFAF</sequence>
<dbReference type="EMBL" id="BMJQ01000009">
    <property type="protein sequence ID" value="GGF26840.1"/>
    <property type="molecule type" value="Genomic_DNA"/>
</dbReference>
<reference evidence="2" key="1">
    <citation type="journal article" date="2014" name="Int. J. Syst. Evol. Microbiol.">
        <title>Complete genome sequence of Corynebacterium casei LMG S-19264T (=DSM 44701T), isolated from a smear-ripened cheese.</title>
        <authorList>
            <consortium name="US DOE Joint Genome Institute (JGI-PGF)"/>
            <person name="Walter F."/>
            <person name="Albersmeier A."/>
            <person name="Kalinowski J."/>
            <person name="Ruckert C."/>
        </authorList>
    </citation>
    <scope>NUCLEOTIDE SEQUENCE</scope>
    <source>
        <strain evidence="2">CGMCC 1.15725</strain>
    </source>
</reference>
<dbReference type="AlphaFoldDB" id="A0A8J2YV89"/>
<keyword evidence="1" id="KW-1133">Transmembrane helix</keyword>
<dbReference type="RefSeq" id="WP_189048256.1">
    <property type="nucleotide sequence ID" value="NZ_BMJQ01000009.1"/>
</dbReference>
<gene>
    <name evidence="2" type="ORF">GCM10011611_36080</name>
</gene>
<proteinExistence type="predicted"/>
<keyword evidence="1" id="KW-0472">Membrane</keyword>
<evidence type="ECO:0000313" key="3">
    <source>
        <dbReference type="Proteomes" id="UP000646365"/>
    </source>
</evidence>
<keyword evidence="3" id="KW-1185">Reference proteome</keyword>
<keyword evidence="1" id="KW-0812">Transmembrane</keyword>
<protein>
    <recommendedName>
        <fullName evidence="4">Cytochrome C</fullName>
    </recommendedName>
</protein>
<evidence type="ECO:0000256" key="1">
    <source>
        <dbReference type="SAM" id="Phobius"/>
    </source>
</evidence>
<comment type="caution">
    <text evidence="2">The sequence shown here is derived from an EMBL/GenBank/DDBJ whole genome shotgun (WGS) entry which is preliminary data.</text>
</comment>
<feature type="transmembrane region" description="Helical" evidence="1">
    <location>
        <begin position="12"/>
        <end position="32"/>
    </location>
</feature>
<accession>A0A8J2YV89</accession>
<name>A0A8J2YV89_9PROT</name>
<organism evidence="2 3">
    <name type="scientific">Aliidongia dinghuensis</name>
    <dbReference type="NCBI Taxonomy" id="1867774"/>
    <lineage>
        <taxon>Bacteria</taxon>
        <taxon>Pseudomonadati</taxon>
        <taxon>Pseudomonadota</taxon>
        <taxon>Alphaproteobacteria</taxon>
        <taxon>Rhodospirillales</taxon>
        <taxon>Dongiaceae</taxon>
        <taxon>Aliidongia</taxon>
    </lineage>
</organism>
<evidence type="ECO:0008006" key="4">
    <source>
        <dbReference type="Google" id="ProtNLM"/>
    </source>
</evidence>